<dbReference type="OrthoDB" id="2830640at2759"/>
<accession>A0A6A5VXL7</accession>
<keyword evidence="2" id="KW-0812">Transmembrane</keyword>
<keyword evidence="2" id="KW-1133">Transmembrane helix</keyword>
<evidence type="ECO:0000313" key="3">
    <source>
        <dbReference type="EMBL" id="KAF1993627.1"/>
    </source>
</evidence>
<dbReference type="Proteomes" id="UP000799779">
    <property type="component" value="Unassembled WGS sequence"/>
</dbReference>
<organism evidence="3 4">
    <name type="scientific">Amniculicola lignicola CBS 123094</name>
    <dbReference type="NCBI Taxonomy" id="1392246"/>
    <lineage>
        <taxon>Eukaryota</taxon>
        <taxon>Fungi</taxon>
        <taxon>Dikarya</taxon>
        <taxon>Ascomycota</taxon>
        <taxon>Pezizomycotina</taxon>
        <taxon>Dothideomycetes</taxon>
        <taxon>Pleosporomycetidae</taxon>
        <taxon>Pleosporales</taxon>
        <taxon>Amniculicolaceae</taxon>
        <taxon>Amniculicola</taxon>
    </lineage>
</organism>
<proteinExistence type="predicted"/>
<keyword evidence="2" id="KW-0472">Membrane</keyword>
<feature type="transmembrane region" description="Helical" evidence="2">
    <location>
        <begin position="148"/>
        <end position="170"/>
    </location>
</feature>
<keyword evidence="4" id="KW-1185">Reference proteome</keyword>
<evidence type="ECO:0000256" key="2">
    <source>
        <dbReference type="SAM" id="Phobius"/>
    </source>
</evidence>
<reference evidence="3" key="1">
    <citation type="journal article" date="2020" name="Stud. Mycol.">
        <title>101 Dothideomycetes genomes: a test case for predicting lifestyles and emergence of pathogens.</title>
        <authorList>
            <person name="Haridas S."/>
            <person name="Albert R."/>
            <person name="Binder M."/>
            <person name="Bloem J."/>
            <person name="Labutti K."/>
            <person name="Salamov A."/>
            <person name="Andreopoulos B."/>
            <person name="Baker S."/>
            <person name="Barry K."/>
            <person name="Bills G."/>
            <person name="Bluhm B."/>
            <person name="Cannon C."/>
            <person name="Castanera R."/>
            <person name="Culley D."/>
            <person name="Daum C."/>
            <person name="Ezra D."/>
            <person name="Gonzalez J."/>
            <person name="Henrissat B."/>
            <person name="Kuo A."/>
            <person name="Liang C."/>
            <person name="Lipzen A."/>
            <person name="Lutzoni F."/>
            <person name="Magnuson J."/>
            <person name="Mondo S."/>
            <person name="Nolan M."/>
            <person name="Ohm R."/>
            <person name="Pangilinan J."/>
            <person name="Park H.-J."/>
            <person name="Ramirez L."/>
            <person name="Alfaro M."/>
            <person name="Sun H."/>
            <person name="Tritt A."/>
            <person name="Yoshinaga Y."/>
            <person name="Zwiers L.-H."/>
            <person name="Turgeon B."/>
            <person name="Goodwin S."/>
            <person name="Spatafora J."/>
            <person name="Crous P."/>
            <person name="Grigoriev I."/>
        </authorList>
    </citation>
    <scope>NUCLEOTIDE SEQUENCE</scope>
    <source>
        <strain evidence="3">CBS 123094</strain>
    </source>
</reference>
<sequence>MTFNTINSTTKCAKYVKGPSFDAKPDLATYPREITALSVSSAAITQVSMTLTRTVYALSSQRDNEINLRLAKLSQERNDQNFKIAQFTAHESRMSTIMARSAVSHGLDMRLISLVTLLFLPGTFMATLFSAGFWNFEPGHEGPVVSKWAWVYLVLTVTLTVAVLAAWRYLSGRKKKEELSMDGKVDLSFLEGLNDDKNQASDALSNSPPPPGTPMTLPQQSRAAVHQADLGIGAAIQASGVGRRSMSGANSPPVI</sequence>
<dbReference type="Gene3D" id="1.20.58.340">
    <property type="entry name" value="Magnesium transport protein CorA, transmembrane region"/>
    <property type="match status" value="1"/>
</dbReference>
<protein>
    <recommendedName>
        <fullName evidence="5">Cora-domain-containing protein</fullName>
    </recommendedName>
</protein>
<dbReference type="EMBL" id="ML977693">
    <property type="protein sequence ID" value="KAF1993627.1"/>
    <property type="molecule type" value="Genomic_DNA"/>
</dbReference>
<dbReference type="AlphaFoldDB" id="A0A6A5VXL7"/>
<evidence type="ECO:0000313" key="4">
    <source>
        <dbReference type="Proteomes" id="UP000799779"/>
    </source>
</evidence>
<feature type="transmembrane region" description="Helical" evidence="2">
    <location>
        <begin position="111"/>
        <end position="136"/>
    </location>
</feature>
<evidence type="ECO:0008006" key="5">
    <source>
        <dbReference type="Google" id="ProtNLM"/>
    </source>
</evidence>
<name>A0A6A5VXL7_9PLEO</name>
<feature type="region of interest" description="Disordered" evidence="1">
    <location>
        <begin position="198"/>
        <end position="222"/>
    </location>
</feature>
<evidence type="ECO:0000256" key="1">
    <source>
        <dbReference type="SAM" id="MobiDB-lite"/>
    </source>
</evidence>
<gene>
    <name evidence="3" type="ORF">P154DRAFT_503115</name>
</gene>